<dbReference type="PRINTS" id="PR00081">
    <property type="entry name" value="GDHRDH"/>
</dbReference>
<dbReference type="PANTHER" id="PTHR43976">
    <property type="entry name" value="SHORT CHAIN DEHYDROGENASE"/>
    <property type="match status" value="1"/>
</dbReference>
<dbReference type="AlphaFoldDB" id="A0A927H985"/>
<comment type="similarity">
    <text evidence="1 3">Belongs to the short-chain dehydrogenases/reductases (SDR) family.</text>
</comment>
<name>A0A927H985_9BACL</name>
<dbReference type="EMBL" id="JACXIY010000049">
    <property type="protein sequence ID" value="MBD2872478.1"/>
    <property type="molecule type" value="Genomic_DNA"/>
</dbReference>
<dbReference type="Proteomes" id="UP000632125">
    <property type="component" value="Unassembled WGS sequence"/>
</dbReference>
<evidence type="ECO:0000256" key="3">
    <source>
        <dbReference type="RuleBase" id="RU000363"/>
    </source>
</evidence>
<dbReference type="InterPro" id="IPR051911">
    <property type="entry name" value="SDR_oxidoreductase"/>
</dbReference>
<evidence type="ECO:0000259" key="4">
    <source>
        <dbReference type="SMART" id="SM00822"/>
    </source>
</evidence>
<dbReference type="Gene3D" id="3.40.50.720">
    <property type="entry name" value="NAD(P)-binding Rossmann-like Domain"/>
    <property type="match status" value="1"/>
</dbReference>
<keyword evidence="6" id="KW-1185">Reference proteome</keyword>
<dbReference type="PROSITE" id="PS00061">
    <property type="entry name" value="ADH_SHORT"/>
    <property type="match status" value="1"/>
</dbReference>
<dbReference type="InterPro" id="IPR036291">
    <property type="entry name" value="NAD(P)-bd_dom_sf"/>
</dbReference>
<dbReference type="InterPro" id="IPR002347">
    <property type="entry name" value="SDR_fam"/>
</dbReference>
<proteinExistence type="inferred from homology"/>
<organism evidence="5 6">
    <name type="scientific">Paenibacillus arenilitoris</name>
    <dbReference type="NCBI Taxonomy" id="2772299"/>
    <lineage>
        <taxon>Bacteria</taxon>
        <taxon>Bacillati</taxon>
        <taxon>Bacillota</taxon>
        <taxon>Bacilli</taxon>
        <taxon>Bacillales</taxon>
        <taxon>Paenibacillaceae</taxon>
        <taxon>Paenibacillus</taxon>
    </lineage>
</organism>
<dbReference type="SUPFAM" id="SSF51735">
    <property type="entry name" value="NAD(P)-binding Rossmann-fold domains"/>
    <property type="match status" value="1"/>
</dbReference>
<reference evidence="5" key="1">
    <citation type="submission" date="2020-09" db="EMBL/GenBank/DDBJ databases">
        <title>A novel bacterium of genus Paenibacillus, isolated from South China Sea.</title>
        <authorList>
            <person name="Huang H."/>
            <person name="Mo K."/>
            <person name="Hu Y."/>
        </authorList>
    </citation>
    <scope>NUCLEOTIDE SEQUENCE</scope>
    <source>
        <strain evidence="5">IB182493</strain>
    </source>
</reference>
<dbReference type="InterPro" id="IPR020904">
    <property type="entry name" value="Sc_DH/Rdtase_CS"/>
</dbReference>
<dbReference type="Pfam" id="PF00106">
    <property type="entry name" value="adh_short"/>
    <property type="match status" value="1"/>
</dbReference>
<dbReference type="PANTHER" id="PTHR43976:SF16">
    <property type="entry name" value="SHORT-CHAIN DEHYDROGENASE_REDUCTASE FAMILY PROTEIN"/>
    <property type="match status" value="1"/>
</dbReference>
<evidence type="ECO:0000256" key="1">
    <source>
        <dbReference type="ARBA" id="ARBA00006484"/>
    </source>
</evidence>
<feature type="domain" description="Ketoreductase" evidence="4">
    <location>
        <begin position="3"/>
        <end position="178"/>
    </location>
</feature>
<evidence type="ECO:0000313" key="6">
    <source>
        <dbReference type="Proteomes" id="UP000632125"/>
    </source>
</evidence>
<comment type="caution">
    <text evidence="5">The sequence shown here is derived from an EMBL/GenBank/DDBJ whole genome shotgun (WGS) entry which is preliminary data.</text>
</comment>
<dbReference type="GO" id="GO:0016491">
    <property type="term" value="F:oxidoreductase activity"/>
    <property type="evidence" value="ECO:0007669"/>
    <property type="project" value="UniProtKB-KW"/>
</dbReference>
<dbReference type="RefSeq" id="WP_190867190.1">
    <property type="nucleotide sequence ID" value="NZ_JACXIY010000049.1"/>
</dbReference>
<dbReference type="PRINTS" id="PR00080">
    <property type="entry name" value="SDRFAMILY"/>
</dbReference>
<evidence type="ECO:0000256" key="2">
    <source>
        <dbReference type="ARBA" id="ARBA00023002"/>
    </source>
</evidence>
<keyword evidence="2" id="KW-0560">Oxidoreductase</keyword>
<sequence length="275" mass="30578">MEQVWFITGANKGIGAAIAKEALDQGYKVVAAARKTEGMETALGTSPNLLITKLDITNEEQVQASVQEAMEKYGRIDVLVNNAGYGQLGFFEETSEEQIRQQMETNVYGTMRLTRTILPIMRKQNSGHVMVFSSMMGLMSIPGGSVYSASKFALEGWAEGLSTELKPFGIRLMIVEPGPFRTDFTNLQTSAKFSEIEIEDYAEQRNTMHDFYFAGQQFGDPAKLAKALIKVSNDANPPLRWLAGTGMVGAVIRHYQGRLSEYEAWREVSDNTNFE</sequence>
<protein>
    <submittedName>
        <fullName evidence="5">SDR family oxidoreductase</fullName>
    </submittedName>
</protein>
<evidence type="ECO:0000313" key="5">
    <source>
        <dbReference type="EMBL" id="MBD2872478.1"/>
    </source>
</evidence>
<dbReference type="SMART" id="SM00822">
    <property type="entry name" value="PKS_KR"/>
    <property type="match status" value="1"/>
</dbReference>
<accession>A0A927H985</accession>
<gene>
    <name evidence="5" type="ORF">IDH41_28255</name>
</gene>
<dbReference type="InterPro" id="IPR057326">
    <property type="entry name" value="KR_dom"/>
</dbReference>
<dbReference type="CDD" id="cd05374">
    <property type="entry name" value="17beta-HSD-like_SDR_c"/>
    <property type="match status" value="1"/>
</dbReference>